<feature type="transmembrane region" description="Helical" evidence="1">
    <location>
        <begin position="69"/>
        <end position="89"/>
    </location>
</feature>
<dbReference type="Pfam" id="PF07760">
    <property type="entry name" value="DUF1616"/>
    <property type="match status" value="1"/>
</dbReference>
<feature type="transmembrane region" description="Helical" evidence="1">
    <location>
        <begin position="121"/>
        <end position="141"/>
    </location>
</feature>
<feature type="domain" description="DUF1616" evidence="2">
    <location>
        <begin position="1"/>
        <end position="178"/>
    </location>
</feature>
<dbReference type="EMBL" id="BART01026254">
    <property type="protein sequence ID" value="GAG94683.1"/>
    <property type="molecule type" value="Genomic_DNA"/>
</dbReference>
<evidence type="ECO:0000259" key="2">
    <source>
        <dbReference type="Pfam" id="PF07760"/>
    </source>
</evidence>
<protein>
    <recommendedName>
        <fullName evidence="2">DUF1616 domain-containing protein</fullName>
    </recommendedName>
</protein>
<feature type="transmembrane region" description="Helical" evidence="1">
    <location>
        <begin position="6"/>
        <end position="30"/>
    </location>
</feature>
<name>X1CEJ1_9ZZZZ</name>
<dbReference type="InterPro" id="IPR011674">
    <property type="entry name" value="DUF1616"/>
</dbReference>
<dbReference type="AlphaFoldDB" id="X1CEJ1"/>
<feature type="non-terminal residue" evidence="3">
    <location>
        <position position="1"/>
    </location>
</feature>
<comment type="caution">
    <text evidence="3">The sequence shown here is derived from an EMBL/GenBank/DDBJ whole genome shotgun (WGS) entry which is preliminary data.</text>
</comment>
<evidence type="ECO:0000313" key="3">
    <source>
        <dbReference type="EMBL" id="GAG94683.1"/>
    </source>
</evidence>
<sequence length="190" mass="21116">PYLQDTFLRIVLGVSLVFFLPGYSLTAMLFPRMDDLGLIERVALSFGLNFAIVSLLGLALNYTPFGIRLVPILLVLSIITISLSLVAWFRRSKLPTEERFIIPFERLSKINLGQNVLDRSLSIVLIASIIVSCITLAYVVVMPKTGERFTEFYLLGLNGIAYDYPTDLTIGDEGKLIIVPIFGASLDVIK</sequence>
<keyword evidence="1" id="KW-0812">Transmembrane</keyword>
<organism evidence="3">
    <name type="scientific">marine sediment metagenome</name>
    <dbReference type="NCBI Taxonomy" id="412755"/>
    <lineage>
        <taxon>unclassified sequences</taxon>
        <taxon>metagenomes</taxon>
        <taxon>ecological metagenomes</taxon>
    </lineage>
</organism>
<reference evidence="3" key="1">
    <citation type="journal article" date="2014" name="Front. Microbiol.">
        <title>High frequency of phylogenetically diverse reductive dehalogenase-homologous genes in deep subseafloor sedimentary metagenomes.</title>
        <authorList>
            <person name="Kawai M."/>
            <person name="Futagami T."/>
            <person name="Toyoda A."/>
            <person name="Takaki Y."/>
            <person name="Nishi S."/>
            <person name="Hori S."/>
            <person name="Arai W."/>
            <person name="Tsubouchi T."/>
            <person name="Morono Y."/>
            <person name="Uchiyama I."/>
            <person name="Ito T."/>
            <person name="Fujiyama A."/>
            <person name="Inagaki F."/>
            <person name="Takami H."/>
        </authorList>
    </citation>
    <scope>NUCLEOTIDE SEQUENCE</scope>
    <source>
        <strain evidence="3">Expedition CK06-06</strain>
    </source>
</reference>
<keyword evidence="1" id="KW-0472">Membrane</keyword>
<keyword evidence="1" id="KW-1133">Transmembrane helix</keyword>
<proteinExistence type="predicted"/>
<evidence type="ECO:0000256" key="1">
    <source>
        <dbReference type="SAM" id="Phobius"/>
    </source>
</evidence>
<accession>X1CEJ1</accession>
<feature type="transmembrane region" description="Helical" evidence="1">
    <location>
        <begin position="42"/>
        <end position="63"/>
    </location>
</feature>
<gene>
    <name evidence="3" type="ORF">S01H4_46891</name>
</gene>